<dbReference type="EMBL" id="VSSQ01059648">
    <property type="protein sequence ID" value="MPN13177.1"/>
    <property type="molecule type" value="Genomic_DNA"/>
</dbReference>
<dbReference type="InterPro" id="IPR024209">
    <property type="entry name" value="CDIF630_02480-like"/>
</dbReference>
<comment type="caution">
    <text evidence="2">The sequence shown here is derived from an EMBL/GenBank/DDBJ whole genome shotgun (WGS) entry which is preliminary data.</text>
</comment>
<name>A0A645FFS3_9ZZZZ</name>
<dbReference type="Pfam" id="PF12655">
    <property type="entry name" value="CDIF630_02480-like"/>
    <property type="match status" value="1"/>
</dbReference>
<feature type="region of interest" description="Disordered" evidence="1">
    <location>
        <begin position="1"/>
        <end position="51"/>
    </location>
</feature>
<organism evidence="2">
    <name type="scientific">bioreactor metagenome</name>
    <dbReference type="NCBI Taxonomy" id="1076179"/>
    <lineage>
        <taxon>unclassified sequences</taxon>
        <taxon>metagenomes</taxon>
        <taxon>ecological metagenomes</taxon>
    </lineage>
</organism>
<proteinExistence type="predicted"/>
<feature type="compositionally biased region" description="Polar residues" evidence="1">
    <location>
        <begin position="28"/>
        <end position="38"/>
    </location>
</feature>
<dbReference type="AlphaFoldDB" id="A0A645FFS3"/>
<reference evidence="2" key="1">
    <citation type="submission" date="2019-08" db="EMBL/GenBank/DDBJ databases">
        <authorList>
            <person name="Kucharzyk K."/>
            <person name="Murdoch R.W."/>
            <person name="Higgins S."/>
            <person name="Loffler F."/>
        </authorList>
    </citation>
    <scope>NUCLEOTIDE SEQUENCE</scope>
</reference>
<evidence type="ECO:0000313" key="2">
    <source>
        <dbReference type="EMBL" id="MPN13177.1"/>
    </source>
</evidence>
<accession>A0A645FFS3</accession>
<evidence type="ECO:0008006" key="3">
    <source>
        <dbReference type="Google" id="ProtNLM"/>
    </source>
</evidence>
<gene>
    <name evidence="2" type="ORF">SDC9_160497</name>
</gene>
<sequence length="51" mass="5783">MPKKIEPNKTVENHKTAAWSDTKKTDTESNVSHPSLAQTKRAKAYVDENEK</sequence>
<evidence type="ECO:0000256" key="1">
    <source>
        <dbReference type="SAM" id="MobiDB-lite"/>
    </source>
</evidence>
<feature type="compositionally biased region" description="Basic and acidic residues" evidence="1">
    <location>
        <begin position="1"/>
        <end position="27"/>
    </location>
</feature>
<protein>
    <recommendedName>
        <fullName evidence="3">DUF3787 domain-containing protein</fullName>
    </recommendedName>
</protein>